<dbReference type="EMBL" id="JAEMGP010000011">
    <property type="protein sequence ID" value="KAG5202801.1"/>
    <property type="molecule type" value="Genomic_DNA"/>
</dbReference>
<reference evidence="1 2" key="1">
    <citation type="submission" date="2020-12" db="EMBL/GenBank/DDBJ databases">
        <title>De novo assembly of Tibetan sheep genome.</title>
        <authorList>
            <person name="Li X."/>
        </authorList>
    </citation>
    <scope>NUCLEOTIDE SEQUENCE [LARGE SCALE GENOMIC DNA]</scope>
    <source>
        <tissue evidence="1">Heart</tissue>
    </source>
</reference>
<comment type="caution">
    <text evidence="1">The sequence shown here is derived from an EMBL/GenBank/DDBJ whole genome shotgun (WGS) entry which is preliminary data.</text>
</comment>
<accession>A0A835ZY39</accession>
<evidence type="ECO:0000313" key="2">
    <source>
        <dbReference type="Proteomes" id="UP000664991"/>
    </source>
</evidence>
<protein>
    <submittedName>
        <fullName evidence="1">Uncharacterized protein</fullName>
    </submittedName>
</protein>
<name>A0A835ZY39_SHEEP</name>
<gene>
    <name evidence="1" type="ORF">JEQ12_002384</name>
</gene>
<organism evidence="1 2">
    <name type="scientific">Ovis aries</name>
    <name type="common">Sheep</name>
    <dbReference type="NCBI Taxonomy" id="9940"/>
    <lineage>
        <taxon>Eukaryota</taxon>
        <taxon>Metazoa</taxon>
        <taxon>Chordata</taxon>
        <taxon>Craniata</taxon>
        <taxon>Vertebrata</taxon>
        <taxon>Euteleostomi</taxon>
        <taxon>Mammalia</taxon>
        <taxon>Eutheria</taxon>
        <taxon>Laurasiatheria</taxon>
        <taxon>Artiodactyla</taxon>
        <taxon>Ruminantia</taxon>
        <taxon>Pecora</taxon>
        <taxon>Bovidae</taxon>
        <taxon>Caprinae</taxon>
        <taxon>Ovis</taxon>
    </lineage>
</organism>
<evidence type="ECO:0000313" key="1">
    <source>
        <dbReference type="EMBL" id="KAG5202801.1"/>
    </source>
</evidence>
<sequence>MRVLSHSADSGLMQDIFRDSSSLQLHQPNNCGQHHTRKSTALPGLLQYEDENASGQKILSSESLRRNPRIHHLELTNGVSVERCYDIRLATDEETPSEEYKTKLQLIQKIQS</sequence>
<dbReference type="AlphaFoldDB" id="A0A835ZY39"/>
<proteinExistence type="predicted"/>
<dbReference type="Proteomes" id="UP000664991">
    <property type="component" value="Unassembled WGS sequence"/>
</dbReference>